<dbReference type="GO" id="GO:0046872">
    <property type="term" value="F:metal ion binding"/>
    <property type="evidence" value="ECO:0007669"/>
    <property type="project" value="UniProtKB-KW"/>
</dbReference>
<dbReference type="GO" id="GO:0005886">
    <property type="term" value="C:plasma membrane"/>
    <property type="evidence" value="ECO:0007669"/>
    <property type="project" value="UniProtKB-SubCell"/>
</dbReference>
<dbReference type="NCBIfam" id="NF009727">
    <property type="entry name" value="PRK13254.1-1"/>
    <property type="match status" value="1"/>
</dbReference>
<evidence type="ECO:0000313" key="12">
    <source>
        <dbReference type="EMBL" id="LAC28738.1"/>
    </source>
</evidence>
<evidence type="ECO:0000256" key="5">
    <source>
        <dbReference type="ARBA" id="ARBA00022723"/>
    </source>
</evidence>
<keyword evidence="2" id="KW-1003">Cell membrane</keyword>
<dbReference type="InterPro" id="IPR004329">
    <property type="entry name" value="CcmE"/>
</dbReference>
<keyword evidence="9 11" id="KW-0472">Membrane</keyword>
<organism evidence="12">
    <name type="scientific">Hirondellea gigas</name>
    <dbReference type="NCBI Taxonomy" id="1518452"/>
    <lineage>
        <taxon>Eukaryota</taxon>
        <taxon>Metazoa</taxon>
        <taxon>Ecdysozoa</taxon>
        <taxon>Arthropoda</taxon>
        <taxon>Crustacea</taxon>
        <taxon>Multicrustacea</taxon>
        <taxon>Malacostraca</taxon>
        <taxon>Eumalacostraca</taxon>
        <taxon>Peracarida</taxon>
        <taxon>Amphipoda</taxon>
        <taxon>Amphilochidea</taxon>
        <taxon>Lysianassida</taxon>
        <taxon>Lysianassidira</taxon>
        <taxon>Lysianassoidea</taxon>
        <taxon>Lysianassidae</taxon>
        <taxon>Hirondellea</taxon>
    </lineage>
</organism>
<evidence type="ECO:0000256" key="11">
    <source>
        <dbReference type="SAM" id="Phobius"/>
    </source>
</evidence>
<dbReference type="NCBIfam" id="NF009729">
    <property type="entry name" value="PRK13254.1-3"/>
    <property type="match status" value="1"/>
</dbReference>
<dbReference type="EMBL" id="IACT01009630">
    <property type="protein sequence ID" value="LAC28738.1"/>
    <property type="molecule type" value="mRNA"/>
</dbReference>
<sequence length="162" mass="18038">MNPRRKKRLAIISTIVFGVAAVIGLILYALSQNIDLFYTPHEIINGKQDSGIKPQIGQRIRVGGMVKKGSVKRNGENLKVSFVIYDNFDEITVEYEGLLPDLFREGQAIVANGTLISPRRVKASEVLAKHDENYTSPEIAEAMGKQKHEKPKYSQQQIAGSQ</sequence>
<evidence type="ECO:0000256" key="7">
    <source>
        <dbReference type="ARBA" id="ARBA00022989"/>
    </source>
</evidence>
<keyword evidence="3" id="KW-0349">Heme</keyword>
<dbReference type="HAMAP" id="MF_01959">
    <property type="entry name" value="CcmE"/>
    <property type="match status" value="1"/>
</dbReference>
<dbReference type="FunFam" id="2.40.50.140:FF:000104">
    <property type="entry name" value="Cytochrome c-type biogenesis protein CcmE"/>
    <property type="match status" value="1"/>
</dbReference>
<feature type="transmembrane region" description="Helical" evidence="11">
    <location>
        <begin position="9"/>
        <end position="30"/>
    </location>
</feature>
<evidence type="ECO:0000256" key="8">
    <source>
        <dbReference type="ARBA" id="ARBA00023004"/>
    </source>
</evidence>
<dbReference type="GO" id="GO:0020037">
    <property type="term" value="F:heme binding"/>
    <property type="evidence" value="ECO:0007669"/>
    <property type="project" value="InterPro"/>
</dbReference>
<keyword evidence="7 11" id="KW-1133">Transmembrane helix</keyword>
<accession>A0A6A7GBS6</accession>
<feature type="compositionally biased region" description="Polar residues" evidence="10">
    <location>
        <begin position="153"/>
        <end position="162"/>
    </location>
</feature>
<evidence type="ECO:0000256" key="1">
    <source>
        <dbReference type="ARBA" id="ARBA00004533"/>
    </source>
</evidence>
<comment type="subcellular location">
    <subcellularLocation>
        <location evidence="1">Cell inner membrane</location>
    </subcellularLocation>
</comment>
<proteinExistence type="evidence at transcript level"/>
<keyword evidence="4 11" id="KW-0812">Transmembrane</keyword>
<dbReference type="NCBIfam" id="NF009638">
    <property type="entry name" value="PRK13165.1"/>
    <property type="match status" value="1"/>
</dbReference>
<dbReference type="SUPFAM" id="SSF82093">
    <property type="entry name" value="Heme chaperone CcmE"/>
    <property type="match status" value="1"/>
</dbReference>
<evidence type="ECO:0000256" key="3">
    <source>
        <dbReference type="ARBA" id="ARBA00022617"/>
    </source>
</evidence>
<keyword evidence="8" id="KW-0408">Iron</keyword>
<keyword evidence="5" id="KW-0479">Metal-binding</keyword>
<dbReference type="PANTHER" id="PTHR34128">
    <property type="entry name" value="CYTOCHROME C-TYPE BIOGENESIS PROTEIN CCME HOMOLOG, MITOCHONDRIAL"/>
    <property type="match status" value="1"/>
</dbReference>
<name>A0A6A7GBS6_9CRUS</name>
<dbReference type="GO" id="GO:0017003">
    <property type="term" value="P:protein-heme linkage"/>
    <property type="evidence" value="ECO:0007669"/>
    <property type="project" value="InterPro"/>
</dbReference>
<keyword evidence="6" id="KW-0201">Cytochrome c-type biogenesis</keyword>
<feature type="region of interest" description="Disordered" evidence="10">
    <location>
        <begin position="142"/>
        <end position="162"/>
    </location>
</feature>
<dbReference type="InterPro" id="IPR036127">
    <property type="entry name" value="CcmE-like_sf"/>
</dbReference>
<dbReference type="AlphaFoldDB" id="A0A6A7GBS6"/>
<dbReference type="InterPro" id="IPR012340">
    <property type="entry name" value="NA-bd_OB-fold"/>
</dbReference>
<evidence type="ECO:0000256" key="6">
    <source>
        <dbReference type="ARBA" id="ARBA00022748"/>
    </source>
</evidence>
<dbReference type="GO" id="GO:0017004">
    <property type="term" value="P:cytochrome complex assembly"/>
    <property type="evidence" value="ECO:0007669"/>
    <property type="project" value="UniProtKB-KW"/>
</dbReference>
<evidence type="ECO:0000256" key="4">
    <source>
        <dbReference type="ARBA" id="ARBA00022692"/>
    </source>
</evidence>
<protein>
    <submittedName>
        <fullName evidence="12">Cytochrome c biogenesis protein CcmE</fullName>
    </submittedName>
</protein>
<dbReference type="Pfam" id="PF03100">
    <property type="entry name" value="CcmE"/>
    <property type="match status" value="1"/>
</dbReference>
<reference evidence="12" key="1">
    <citation type="submission" date="2017-11" db="EMBL/GenBank/DDBJ databases">
        <title>The sensing device of the deep-sea amphipod.</title>
        <authorList>
            <person name="Kobayashi H."/>
            <person name="Nagahama T."/>
            <person name="Arai W."/>
            <person name="Sasagawa Y."/>
            <person name="Umeda M."/>
            <person name="Hayashi T."/>
            <person name="Nikaido I."/>
            <person name="Watanabe H."/>
            <person name="Oguri K."/>
            <person name="Kitazato H."/>
            <person name="Fujioka K."/>
            <person name="Kido Y."/>
            <person name="Takami H."/>
        </authorList>
    </citation>
    <scope>NUCLEOTIDE SEQUENCE</scope>
    <source>
        <tissue evidence="12">Whole body</tissue>
    </source>
</reference>
<evidence type="ECO:0000256" key="10">
    <source>
        <dbReference type="SAM" id="MobiDB-lite"/>
    </source>
</evidence>
<evidence type="ECO:0000256" key="9">
    <source>
        <dbReference type="ARBA" id="ARBA00023136"/>
    </source>
</evidence>
<evidence type="ECO:0000256" key="2">
    <source>
        <dbReference type="ARBA" id="ARBA00022475"/>
    </source>
</evidence>
<dbReference type="Gene3D" id="2.40.50.140">
    <property type="entry name" value="Nucleic acid-binding proteins"/>
    <property type="match status" value="1"/>
</dbReference>
<dbReference type="PANTHER" id="PTHR34128:SF2">
    <property type="entry name" value="CYTOCHROME C-TYPE BIOGENESIS PROTEIN CCME HOMOLOG, MITOCHONDRIAL"/>
    <property type="match status" value="1"/>
</dbReference>